<dbReference type="Gene3D" id="1.10.630.10">
    <property type="entry name" value="Cytochrome P450"/>
    <property type="match status" value="2"/>
</dbReference>
<protein>
    <submittedName>
        <fullName evidence="5">Cytochrome P450 2U1-like</fullName>
    </submittedName>
</protein>
<evidence type="ECO:0000313" key="6">
    <source>
        <dbReference type="Proteomes" id="UP001162480"/>
    </source>
</evidence>
<comment type="similarity">
    <text evidence="1">Belongs to the cytochrome P450 family.</text>
</comment>
<dbReference type="EMBL" id="OX597816">
    <property type="protein sequence ID" value="CAI9719535.1"/>
    <property type="molecule type" value="Genomic_DNA"/>
</dbReference>
<evidence type="ECO:0000313" key="5">
    <source>
        <dbReference type="EMBL" id="CAI9719535.1"/>
    </source>
</evidence>
<dbReference type="GO" id="GO:0006805">
    <property type="term" value="P:xenobiotic metabolic process"/>
    <property type="evidence" value="ECO:0007669"/>
    <property type="project" value="TreeGrafter"/>
</dbReference>
<evidence type="ECO:0000256" key="3">
    <source>
        <dbReference type="ARBA" id="ARBA00023004"/>
    </source>
</evidence>
<evidence type="ECO:0000256" key="4">
    <source>
        <dbReference type="SAM" id="Phobius"/>
    </source>
</evidence>
<dbReference type="PRINTS" id="PR00463">
    <property type="entry name" value="EP450I"/>
</dbReference>
<dbReference type="InterPro" id="IPR050182">
    <property type="entry name" value="Cytochrome_P450_fam2"/>
</dbReference>
<dbReference type="PANTHER" id="PTHR24300">
    <property type="entry name" value="CYTOCHROME P450 508A4-RELATED"/>
    <property type="match status" value="1"/>
</dbReference>
<keyword evidence="4" id="KW-1133">Transmembrane helix</keyword>
<dbReference type="InterPro" id="IPR002401">
    <property type="entry name" value="Cyt_P450_E_grp-I"/>
</dbReference>
<dbReference type="GO" id="GO:0006082">
    <property type="term" value="P:organic acid metabolic process"/>
    <property type="evidence" value="ECO:0007669"/>
    <property type="project" value="TreeGrafter"/>
</dbReference>
<dbReference type="InterPro" id="IPR001128">
    <property type="entry name" value="Cyt_P450"/>
</dbReference>
<organism evidence="5 6">
    <name type="scientific">Octopus vulgaris</name>
    <name type="common">Common octopus</name>
    <dbReference type="NCBI Taxonomy" id="6645"/>
    <lineage>
        <taxon>Eukaryota</taxon>
        <taxon>Metazoa</taxon>
        <taxon>Spiralia</taxon>
        <taxon>Lophotrochozoa</taxon>
        <taxon>Mollusca</taxon>
        <taxon>Cephalopoda</taxon>
        <taxon>Coleoidea</taxon>
        <taxon>Octopodiformes</taxon>
        <taxon>Octopoda</taxon>
        <taxon>Incirrata</taxon>
        <taxon>Octopodidae</taxon>
        <taxon>Octopus</taxon>
    </lineage>
</organism>
<keyword evidence="6" id="KW-1185">Reference proteome</keyword>
<dbReference type="InterPro" id="IPR036396">
    <property type="entry name" value="Cyt_P450_sf"/>
</dbReference>
<dbReference type="AlphaFoldDB" id="A0AA36ANP8"/>
<name>A0AA36ANP8_OCTVU</name>
<dbReference type="GO" id="GO:0005506">
    <property type="term" value="F:iron ion binding"/>
    <property type="evidence" value="ECO:0007669"/>
    <property type="project" value="InterPro"/>
</dbReference>
<dbReference type="SUPFAM" id="SSF48264">
    <property type="entry name" value="Cytochrome P450"/>
    <property type="match status" value="1"/>
</dbReference>
<dbReference type="PANTHER" id="PTHR24300:SF403">
    <property type="entry name" value="CYTOCHROME P450 306A1"/>
    <property type="match status" value="1"/>
</dbReference>
<feature type="transmembrane region" description="Helical" evidence="4">
    <location>
        <begin position="6"/>
        <end position="26"/>
    </location>
</feature>
<proteinExistence type="inferred from homology"/>
<dbReference type="Proteomes" id="UP001162480">
    <property type="component" value="Chromosome 3"/>
</dbReference>
<keyword evidence="4" id="KW-0812">Transmembrane</keyword>
<evidence type="ECO:0000256" key="2">
    <source>
        <dbReference type="ARBA" id="ARBA00022723"/>
    </source>
</evidence>
<evidence type="ECO:0000256" key="1">
    <source>
        <dbReference type="ARBA" id="ARBA00010617"/>
    </source>
</evidence>
<dbReference type="GO" id="GO:0016712">
    <property type="term" value="F:oxidoreductase activity, acting on paired donors, with incorporation or reduction of molecular oxygen, reduced flavin or flavoprotein as one donor, and incorporation of one atom of oxygen"/>
    <property type="evidence" value="ECO:0007669"/>
    <property type="project" value="TreeGrafter"/>
</dbReference>
<accession>A0AA36ANP8</accession>
<keyword evidence="2" id="KW-0479">Metal-binding</keyword>
<dbReference type="Pfam" id="PF00067">
    <property type="entry name" value="p450"/>
    <property type="match status" value="2"/>
</dbReference>
<dbReference type="GO" id="GO:0005737">
    <property type="term" value="C:cytoplasm"/>
    <property type="evidence" value="ECO:0007669"/>
    <property type="project" value="TreeGrafter"/>
</dbReference>
<keyword evidence="3" id="KW-0408">Iron</keyword>
<sequence>MWYQSVEDVVSFFIFILTGVLIWMLMRRPKGIPPGPVRIPILGSTALFTGTHPGDVLASLQRQYGDIFSIYVGNKLLIFFNGYEVFKEAFVKNAAVFSTKASTLITEKLGQGKGIVSTNGVTWKEQRKFTLGALKEFGLRKANLELRVQTELKAFIAAIEQMVNVPFDIHDVTQTAIANVICSITFGQRFDYNDPEFRQYVQGIDENMQDVGVSTVVNFFPILEHLPGDPFKIKKVFKNIKKMEKFIEGVVQRHLEDFDESNIKDFTDAYIKEMGLQSENNPDTSFTGKRSCFGEPLAKAELFIFLAGILQQFTLECTPGVKPPSLKGKFGVTNVPERFNIKIVRRSQTPTNSVLIENTETLETSTSESN</sequence>
<gene>
    <name evidence="5" type="ORF">OCTVUL_1B025270</name>
</gene>
<keyword evidence="4" id="KW-0472">Membrane</keyword>
<dbReference type="GO" id="GO:0020037">
    <property type="term" value="F:heme binding"/>
    <property type="evidence" value="ECO:0007669"/>
    <property type="project" value="InterPro"/>
</dbReference>
<dbReference type="GO" id="GO:0008395">
    <property type="term" value="F:steroid hydroxylase activity"/>
    <property type="evidence" value="ECO:0007669"/>
    <property type="project" value="TreeGrafter"/>
</dbReference>
<reference evidence="5" key="1">
    <citation type="submission" date="2023-08" db="EMBL/GenBank/DDBJ databases">
        <authorList>
            <person name="Alioto T."/>
            <person name="Alioto T."/>
            <person name="Gomez Garrido J."/>
        </authorList>
    </citation>
    <scope>NUCLEOTIDE SEQUENCE</scope>
</reference>